<reference evidence="6 7" key="1">
    <citation type="journal article" date="2013" name="Genome Announc.">
        <title>Draft genome sequences for three mercury-methylating, sulfate-reducing bacteria.</title>
        <authorList>
            <person name="Brown S.D."/>
            <person name="Hurt R.A.Jr."/>
            <person name="Gilmour C.C."/>
            <person name="Elias D.A."/>
        </authorList>
    </citation>
    <scope>NUCLEOTIDE SEQUENCE [LARGE SCALE GENOMIC DNA]</scope>
    <source>
        <strain evidence="6 7">DSM 2059</strain>
    </source>
</reference>
<dbReference type="InterPro" id="IPR007202">
    <property type="entry name" value="4Fe-4S_dom"/>
</dbReference>
<dbReference type="Proteomes" id="UP000014977">
    <property type="component" value="Unassembled WGS sequence"/>
</dbReference>
<dbReference type="RefSeq" id="WP_020878844.1">
    <property type="nucleotide sequence ID" value="NZ_ATHJ01000144.1"/>
</dbReference>
<keyword evidence="2" id="KW-0479">Metal-binding</keyword>
<dbReference type="Gene3D" id="1.10.15.40">
    <property type="entry name" value="Electron transport complex subunit B, putative Fe-S cluster"/>
    <property type="match status" value="1"/>
</dbReference>
<evidence type="ECO:0000313" key="6">
    <source>
        <dbReference type="EMBL" id="EPR32459.1"/>
    </source>
</evidence>
<protein>
    <recommendedName>
        <fullName evidence="5">4Fe-4S domain-containing protein</fullName>
    </recommendedName>
</protein>
<dbReference type="GO" id="GO:0046872">
    <property type="term" value="F:metal ion binding"/>
    <property type="evidence" value="ECO:0007669"/>
    <property type="project" value="UniProtKB-KW"/>
</dbReference>
<dbReference type="PROSITE" id="PS51656">
    <property type="entry name" value="4FE4S"/>
    <property type="match status" value="1"/>
</dbReference>
<evidence type="ECO:0000256" key="4">
    <source>
        <dbReference type="ARBA" id="ARBA00023014"/>
    </source>
</evidence>
<name>S7UF66_DESML</name>
<dbReference type="Pfam" id="PF04060">
    <property type="entry name" value="FeS"/>
    <property type="match status" value="1"/>
</dbReference>
<dbReference type="InterPro" id="IPR024264">
    <property type="entry name" value="DUF3786"/>
</dbReference>
<accession>S7UF66</accession>
<dbReference type="STRING" id="897.B2D07_18715"/>
<gene>
    <name evidence="6" type="ORF">dsmv_3676</name>
</gene>
<dbReference type="eggNOG" id="COG1456">
    <property type="taxonomic scope" value="Bacteria"/>
</dbReference>
<sequence>MPKPKNAMEIFQVLDKSNCRECMEKTCLAFAGAVYLGRRSIEECPKLDRETIERFSEKSEHENSIEQNRDAYLADLKKQVARIDLSAAAERLGGRFSDGRLTLKVLGKDFSVDAAGNLSADIHVNPWVAIPFLDYVLNGKGITPSGRWVSFRELKEGQERYPLFQKRCEAAMKQVADHYTDLFDDMVHIFGGRQVAEAFESDISVVLHPLPKFPMMICYWKPEDGLASSLNTFFDEKGADNLEIGSIFSLGAGLALMFERLSQRHGFS</sequence>
<dbReference type="GO" id="GO:0051539">
    <property type="term" value="F:4 iron, 4 sulfur cluster binding"/>
    <property type="evidence" value="ECO:0007669"/>
    <property type="project" value="UniProtKB-KW"/>
</dbReference>
<evidence type="ECO:0000256" key="2">
    <source>
        <dbReference type="ARBA" id="ARBA00022723"/>
    </source>
</evidence>
<feature type="domain" description="4Fe-4S" evidence="5">
    <location>
        <begin position="2"/>
        <end position="61"/>
    </location>
</feature>
<keyword evidence="4" id="KW-0411">Iron-sulfur</keyword>
<keyword evidence="3" id="KW-0408">Iron</keyword>
<dbReference type="OrthoDB" id="9793312at2"/>
<evidence type="ECO:0000256" key="1">
    <source>
        <dbReference type="ARBA" id="ARBA00022485"/>
    </source>
</evidence>
<evidence type="ECO:0000259" key="5">
    <source>
        <dbReference type="PROSITE" id="PS51656"/>
    </source>
</evidence>
<organism evidence="6 7">
    <name type="scientific">Desulfococcus multivorans DSM 2059</name>
    <dbReference type="NCBI Taxonomy" id="1121405"/>
    <lineage>
        <taxon>Bacteria</taxon>
        <taxon>Pseudomonadati</taxon>
        <taxon>Thermodesulfobacteriota</taxon>
        <taxon>Desulfobacteria</taxon>
        <taxon>Desulfobacterales</taxon>
        <taxon>Desulfococcaceae</taxon>
        <taxon>Desulfococcus</taxon>
    </lineage>
</organism>
<evidence type="ECO:0000256" key="3">
    <source>
        <dbReference type="ARBA" id="ARBA00023004"/>
    </source>
</evidence>
<dbReference type="AlphaFoldDB" id="S7UF66"/>
<comment type="caution">
    <text evidence="6">The sequence shown here is derived from an EMBL/GenBank/DDBJ whole genome shotgun (WGS) entry which is preliminary data.</text>
</comment>
<keyword evidence="7" id="KW-1185">Reference proteome</keyword>
<keyword evidence="1" id="KW-0004">4Fe-4S</keyword>
<proteinExistence type="predicted"/>
<dbReference type="EMBL" id="ATHJ01000144">
    <property type="protein sequence ID" value="EPR32459.1"/>
    <property type="molecule type" value="Genomic_DNA"/>
</dbReference>
<dbReference type="Pfam" id="PF12654">
    <property type="entry name" value="DUF3786"/>
    <property type="match status" value="1"/>
</dbReference>
<evidence type="ECO:0000313" key="7">
    <source>
        <dbReference type="Proteomes" id="UP000014977"/>
    </source>
</evidence>